<protein>
    <submittedName>
        <fullName evidence="2">Hint domain-containing protein</fullName>
    </submittedName>
</protein>
<organism evidence="2 3">
    <name type="scientific">Neoroseomonas marina</name>
    <dbReference type="NCBI Taxonomy" id="1232220"/>
    <lineage>
        <taxon>Bacteria</taxon>
        <taxon>Pseudomonadati</taxon>
        <taxon>Pseudomonadota</taxon>
        <taxon>Alphaproteobacteria</taxon>
        <taxon>Acetobacterales</taxon>
        <taxon>Acetobacteraceae</taxon>
        <taxon>Neoroseomonas</taxon>
    </lineage>
</organism>
<keyword evidence="3" id="KW-1185">Reference proteome</keyword>
<dbReference type="Proteomes" id="UP000548582">
    <property type="component" value="Unassembled WGS sequence"/>
</dbReference>
<dbReference type="InterPro" id="IPR036844">
    <property type="entry name" value="Hint_dom_sf"/>
</dbReference>
<sequence>MPERSIMPDGFGPRRLAPIDAPSGIARAASSMAAGAAEDSPKPGCVPCFAAGTLIATAQGEVPVERLRAGDLVVTALGGASLQPVIWMGHSRIDVARHRDPRAVAPVLIGTDALGEGMPHRPLRVSPDHGIHLEGCLVPAGLLVTGTSIVQELWCPAVTYWHVELPAHALLVSDGVVAESYLDDGNRAQFDNHGITVLFKDFSADGPKARRGPGACLPVVTGGEALGRIRARLLSRAAGLRDAPARLRSA</sequence>
<evidence type="ECO:0000313" key="2">
    <source>
        <dbReference type="EMBL" id="NMJ43292.1"/>
    </source>
</evidence>
<comment type="caution">
    <text evidence="2">The sequence shown here is derived from an EMBL/GenBank/DDBJ whole genome shotgun (WGS) entry which is preliminary data.</text>
</comment>
<dbReference type="InterPro" id="IPR028992">
    <property type="entry name" value="Hedgehog/Intein_dom"/>
</dbReference>
<evidence type="ECO:0000313" key="3">
    <source>
        <dbReference type="Proteomes" id="UP000548582"/>
    </source>
</evidence>
<proteinExistence type="predicted"/>
<dbReference type="EMBL" id="JABBKX010000007">
    <property type="protein sequence ID" value="NMJ43292.1"/>
    <property type="molecule type" value="Genomic_DNA"/>
</dbReference>
<dbReference type="AlphaFoldDB" id="A0A848EH16"/>
<dbReference type="Gene3D" id="2.170.16.10">
    <property type="entry name" value="Hedgehog/Intein (Hint) domain"/>
    <property type="match status" value="1"/>
</dbReference>
<evidence type="ECO:0000259" key="1">
    <source>
        <dbReference type="Pfam" id="PF13403"/>
    </source>
</evidence>
<dbReference type="Pfam" id="PF13403">
    <property type="entry name" value="Hint_2"/>
    <property type="match status" value="1"/>
</dbReference>
<feature type="domain" description="Hedgehog/Intein (Hint)" evidence="1">
    <location>
        <begin position="47"/>
        <end position="184"/>
    </location>
</feature>
<gene>
    <name evidence="2" type="ORF">GWK16_18735</name>
</gene>
<accession>A0A848EH16</accession>
<dbReference type="RefSeq" id="WP_170055497.1">
    <property type="nucleotide sequence ID" value="NZ_JABBKX010000007.1"/>
</dbReference>
<dbReference type="SUPFAM" id="SSF51294">
    <property type="entry name" value="Hedgehog/intein (Hint) domain"/>
    <property type="match status" value="1"/>
</dbReference>
<name>A0A848EH16_9PROT</name>
<reference evidence="2 3" key="1">
    <citation type="submission" date="2020-03" db="EMBL/GenBank/DDBJ databases">
        <authorList>
            <person name="Sun Q."/>
        </authorList>
    </citation>
    <scope>NUCLEOTIDE SEQUENCE [LARGE SCALE GENOMIC DNA]</scope>
    <source>
        <strain evidence="2 3">JC162</strain>
    </source>
</reference>